<keyword evidence="1" id="KW-1133">Transmembrane helix</keyword>
<keyword evidence="1" id="KW-0812">Transmembrane</keyword>
<gene>
    <name evidence="2" type="ORF">PoB_004183200</name>
</gene>
<sequence>MKFDDLLVAVGEFGSYQRRVYFLLCLPAILCGAQVLSAVFIMAMPSYRCKIPAYTNDTYKIQSSIHEDLVNMSIPLDSSSAQTASSTAFSKCFVYSDVLRATQKQSDLWTSAEGALSSSLWRAAAMNMTSGSNGKPERQRETEECHEWVYDKSEFDSTAMTEFDVVCEDTILRSICNSVVFVGALFGSVAMGIIADV</sequence>
<feature type="transmembrane region" description="Helical" evidence="1">
    <location>
        <begin position="20"/>
        <end position="43"/>
    </location>
</feature>
<proteinExistence type="predicted"/>
<dbReference type="Proteomes" id="UP000735302">
    <property type="component" value="Unassembled WGS sequence"/>
</dbReference>
<dbReference type="AlphaFoldDB" id="A0AAV4B846"/>
<keyword evidence="3" id="KW-1185">Reference proteome</keyword>
<name>A0AAV4B846_9GAST</name>
<protein>
    <submittedName>
        <fullName evidence="2">Organic cation transporter protein</fullName>
    </submittedName>
</protein>
<evidence type="ECO:0000313" key="3">
    <source>
        <dbReference type="Proteomes" id="UP000735302"/>
    </source>
</evidence>
<keyword evidence="1" id="KW-0472">Membrane</keyword>
<feature type="transmembrane region" description="Helical" evidence="1">
    <location>
        <begin position="175"/>
        <end position="195"/>
    </location>
</feature>
<reference evidence="2 3" key="1">
    <citation type="journal article" date="2021" name="Elife">
        <title>Chloroplast acquisition without the gene transfer in kleptoplastic sea slugs, Plakobranchus ocellatus.</title>
        <authorList>
            <person name="Maeda T."/>
            <person name="Takahashi S."/>
            <person name="Yoshida T."/>
            <person name="Shimamura S."/>
            <person name="Takaki Y."/>
            <person name="Nagai Y."/>
            <person name="Toyoda A."/>
            <person name="Suzuki Y."/>
            <person name="Arimoto A."/>
            <person name="Ishii H."/>
            <person name="Satoh N."/>
            <person name="Nishiyama T."/>
            <person name="Hasebe M."/>
            <person name="Maruyama T."/>
            <person name="Minagawa J."/>
            <person name="Obokata J."/>
            <person name="Shigenobu S."/>
        </authorList>
    </citation>
    <scope>NUCLEOTIDE SEQUENCE [LARGE SCALE GENOMIC DNA]</scope>
</reference>
<evidence type="ECO:0000256" key="1">
    <source>
        <dbReference type="SAM" id="Phobius"/>
    </source>
</evidence>
<evidence type="ECO:0000313" key="2">
    <source>
        <dbReference type="EMBL" id="GFO15327.1"/>
    </source>
</evidence>
<accession>A0AAV4B846</accession>
<dbReference type="EMBL" id="BLXT01004605">
    <property type="protein sequence ID" value="GFO15327.1"/>
    <property type="molecule type" value="Genomic_DNA"/>
</dbReference>
<organism evidence="2 3">
    <name type="scientific">Plakobranchus ocellatus</name>
    <dbReference type="NCBI Taxonomy" id="259542"/>
    <lineage>
        <taxon>Eukaryota</taxon>
        <taxon>Metazoa</taxon>
        <taxon>Spiralia</taxon>
        <taxon>Lophotrochozoa</taxon>
        <taxon>Mollusca</taxon>
        <taxon>Gastropoda</taxon>
        <taxon>Heterobranchia</taxon>
        <taxon>Euthyneura</taxon>
        <taxon>Panpulmonata</taxon>
        <taxon>Sacoglossa</taxon>
        <taxon>Placobranchoidea</taxon>
        <taxon>Plakobranchidae</taxon>
        <taxon>Plakobranchus</taxon>
    </lineage>
</organism>
<comment type="caution">
    <text evidence="2">The sequence shown here is derived from an EMBL/GenBank/DDBJ whole genome shotgun (WGS) entry which is preliminary data.</text>
</comment>